<evidence type="ECO:0000313" key="1">
    <source>
        <dbReference type="Proteomes" id="UP000790787"/>
    </source>
</evidence>
<keyword evidence="1" id="KW-1185">Reference proteome</keyword>
<gene>
    <name evidence="2" type="primary">LOC142175324</name>
</gene>
<organism evidence="1 2">
    <name type="scientific">Nicotiana tabacum</name>
    <name type="common">Common tobacco</name>
    <dbReference type="NCBI Taxonomy" id="4097"/>
    <lineage>
        <taxon>Eukaryota</taxon>
        <taxon>Viridiplantae</taxon>
        <taxon>Streptophyta</taxon>
        <taxon>Embryophyta</taxon>
        <taxon>Tracheophyta</taxon>
        <taxon>Spermatophyta</taxon>
        <taxon>Magnoliopsida</taxon>
        <taxon>eudicotyledons</taxon>
        <taxon>Gunneridae</taxon>
        <taxon>Pentapetalae</taxon>
        <taxon>asterids</taxon>
        <taxon>lamiids</taxon>
        <taxon>Solanales</taxon>
        <taxon>Solanaceae</taxon>
        <taxon>Nicotianoideae</taxon>
        <taxon>Nicotianeae</taxon>
        <taxon>Nicotiana</taxon>
    </lineage>
</organism>
<accession>A0AC58TLA5</accession>
<dbReference type="RefSeq" id="XP_075098009.1">
    <property type="nucleotide sequence ID" value="XM_075241908.1"/>
</dbReference>
<reference evidence="2" key="2">
    <citation type="submission" date="2025-08" db="UniProtKB">
        <authorList>
            <consortium name="RefSeq"/>
        </authorList>
    </citation>
    <scope>IDENTIFICATION</scope>
    <source>
        <tissue evidence="2">Leaf</tissue>
    </source>
</reference>
<proteinExistence type="predicted"/>
<evidence type="ECO:0000313" key="2">
    <source>
        <dbReference type="RefSeq" id="XP_075098009.1"/>
    </source>
</evidence>
<reference evidence="1" key="1">
    <citation type="journal article" date="2014" name="Nat. Commun.">
        <title>The tobacco genome sequence and its comparison with those of tomato and potato.</title>
        <authorList>
            <person name="Sierro N."/>
            <person name="Battey J.N."/>
            <person name="Ouadi S."/>
            <person name="Bakaher N."/>
            <person name="Bovet L."/>
            <person name="Willig A."/>
            <person name="Goepfert S."/>
            <person name="Peitsch M.C."/>
            <person name="Ivanov N.V."/>
        </authorList>
    </citation>
    <scope>NUCLEOTIDE SEQUENCE [LARGE SCALE GENOMIC DNA]</scope>
</reference>
<name>A0AC58TLA5_TOBAC</name>
<sequence>MALQKKDQDIVSAMKLVGFAKRQLQDMRDSRWNSLIRDVFLFFVKHGIMIPEMDMNYVRGKSKRKKSSVTYSYHLRVEVFYAIIDLQLSELNNRFNEVNTDLLLGMASLSPDNSFANYDKDKIMKLATHYPNEFTDSMLEDLSFELDIYIDYV</sequence>
<dbReference type="Proteomes" id="UP000790787">
    <property type="component" value="Chromosome 21"/>
</dbReference>
<protein>
    <submittedName>
        <fullName evidence="2">Uncharacterized protein LOC142175324</fullName>
    </submittedName>
</protein>